<name>A0A6A5URS0_9PLEO</name>
<reference evidence="2" key="1">
    <citation type="journal article" date="2020" name="Stud. Mycol.">
        <title>101 Dothideomycetes genomes: a test case for predicting lifestyles and emergence of pathogens.</title>
        <authorList>
            <person name="Haridas S."/>
            <person name="Albert R."/>
            <person name="Binder M."/>
            <person name="Bloem J."/>
            <person name="Labutti K."/>
            <person name="Salamov A."/>
            <person name="Andreopoulos B."/>
            <person name="Baker S."/>
            <person name="Barry K."/>
            <person name="Bills G."/>
            <person name="Bluhm B."/>
            <person name="Cannon C."/>
            <person name="Castanera R."/>
            <person name="Culley D."/>
            <person name="Daum C."/>
            <person name="Ezra D."/>
            <person name="Gonzalez J."/>
            <person name="Henrissat B."/>
            <person name="Kuo A."/>
            <person name="Liang C."/>
            <person name="Lipzen A."/>
            <person name="Lutzoni F."/>
            <person name="Magnuson J."/>
            <person name="Mondo S."/>
            <person name="Nolan M."/>
            <person name="Ohm R."/>
            <person name="Pangilinan J."/>
            <person name="Park H.-J."/>
            <person name="Ramirez L."/>
            <person name="Alfaro M."/>
            <person name="Sun H."/>
            <person name="Tritt A."/>
            <person name="Yoshinaga Y."/>
            <person name="Zwiers L.-H."/>
            <person name="Turgeon B."/>
            <person name="Goodwin S."/>
            <person name="Spatafora J."/>
            <person name="Crous P."/>
            <person name="Grigoriev I."/>
        </authorList>
    </citation>
    <scope>NUCLEOTIDE SEQUENCE</scope>
    <source>
        <strain evidence="2">CBS 107.79</strain>
    </source>
</reference>
<dbReference type="EMBL" id="ML976759">
    <property type="protein sequence ID" value="KAF1965596.1"/>
    <property type="molecule type" value="Genomic_DNA"/>
</dbReference>
<keyword evidence="3" id="KW-1185">Reference proteome</keyword>
<evidence type="ECO:0000313" key="2">
    <source>
        <dbReference type="EMBL" id="KAF1965596.1"/>
    </source>
</evidence>
<evidence type="ECO:0000313" key="3">
    <source>
        <dbReference type="Proteomes" id="UP000800036"/>
    </source>
</evidence>
<dbReference type="PANTHER" id="PTHR33112">
    <property type="entry name" value="DOMAIN PROTEIN, PUTATIVE-RELATED"/>
    <property type="match status" value="1"/>
</dbReference>
<protein>
    <recommendedName>
        <fullName evidence="1">Heterokaryon incompatibility domain-containing protein</fullName>
    </recommendedName>
</protein>
<proteinExistence type="predicted"/>
<feature type="non-terminal residue" evidence="2">
    <location>
        <position position="1"/>
    </location>
</feature>
<feature type="non-terminal residue" evidence="2">
    <location>
        <position position="264"/>
    </location>
</feature>
<dbReference type="OrthoDB" id="5125733at2759"/>
<organism evidence="2 3">
    <name type="scientific">Bimuria novae-zelandiae CBS 107.79</name>
    <dbReference type="NCBI Taxonomy" id="1447943"/>
    <lineage>
        <taxon>Eukaryota</taxon>
        <taxon>Fungi</taxon>
        <taxon>Dikarya</taxon>
        <taxon>Ascomycota</taxon>
        <taxon>Pezizomycotina</taxon>
        <taxon>Dothideomycetes</taxon>
        <taxon>Pleosporomycetidae</taxon>
        <taxon>Pleosporales</taxon>
        <taxon>Massarineae</taxon>
        <taxon>Didymosphaeriaceae</taxon>
        <taxon>Bimuria</taxon>
    </lineage>
</organism>
<dbReference type="Pfam" id="PF06985">
    <property type="entry name" value="HET"/>
    <property type="match status" value="1"/>
</dbReference>
<dbReference type="PANTHER" id="PTHR33112:SF16">
    <property type="entry name" value="HETEROKARYON INCOMPATIBILITY DOMAIN-CONTAINING PROTEIN"/>
    <property type="match status" value="1"/>
</dbReference>
<accession>A0A6A5URS0</accession>
<gene>
    <name evidence="2" type="ORF">BU23DRAFT_627281</name>
</gene>
<dbReference type="Proteomes" id="UP000800036">
    <property type="component" value="Unassembled WGS sequence"/>
</dbReference>
<dbReference type="AlphaFoldDB" id="A0A6A5URS0"/>
<evidence type="ECO:0000259" key="1">
    <source>
        <dbReference type="Pfam" id="PF06985"/>
    </source>
</evidence>
<dbReference type="InterPro" id="IPR010730">
    <property type="entry name" value="HET"/>
</dbReference>
<sequence length="264" mass="30492">GGVQDYKTTKLGLEQSGSAVDYVYLPRTIQDAIQVTSQLGYSFLWVDALCIVQDDAEEFNAEIAKMPDIYSGAVVTIAASAANSAADGFLQKRDAERNKNVYLIDRLCRAFQEHALSARILQYCHRQLRFLCEHRDGNCYTHRKDEWSHFDYFTFATDVYHPMTRSDWFSHFQFWKCAIESYCRRNLTYPRDRVLGISGIATRLQKFHGGDVYVAGHWISKQSQDLLWWAKGSRFDRGYGRVHGDPEWLAPSWAWTSVTRAVEF</sequence>
<feature type="domain" description="Heterokaryon incompatibility" evidence="1">
    <location>
        <begin position="22"/>
        <end position="102"/>
    </location>
</feature>